<accession>D1A597</accession>
<dbReference type="EMBL" id="CP001738">
    <property type="protein sequence ID" value="ACZ00083.1"/>
    <property type="molecule type" value="Genomic_DNA"/>
</dbReference>
<evidence type="ECO:0000256" key="1">
    <source>
        <dbReference type="SAM" id="MobiDB-lite"/>
    </source>
</evidence>
<organism evidence="2 3">
    <name type="scientific">Thermomonospora curvata (strain ATCC 19995 / DSM 43183 / JCM 3096 / KCTC 9072 / NBRC 15933 / NCIMB 10081 / Henssen B9)</name>
    <dbReference type="NCBI Taxonomy" id="471852"/>
    <lineage>
        <taxon>Bacteria</taxon>
        <taxon>Bacillati</taxon>
        <taxon>Actinomycetota</taxon>
        <taxon>Actinomycetes</taxon>
        <taxon>Streptosporangiales</taxon>
        <taxon>Thermomonosporaceae</taxon>
        <taxon>Thermomonospora</taxon>
    </lineage>
</organism>
<name>D1A597_THECD</name>
<reference evidence="2 3" key="1">
    <citation type="journal article" date="2011" name="Stand. Genomic Sci.">
        <title>Complete genome sequence of Thermomonospora curvata type strain (B9).</title>
        <authorList>
            <person name="Chertkov O."/>
            <person name="Sikorski J."/>
            <person name="Nolan M."/>
            <person name="Lapidus A."/>
            <person name="Lucas S."/>
            <person name="Del Rio T.G."/>
            <person name="Tice H."/>
            <person name="Cheng J.F."/>
            <person name="Goodwin L."/>
            <person name="Pitluck S."/>
            <person name="Liolios K."/>
            <person name="Ivanova N."/>
            <person name="Mavromatis K."/>
            <person name="Mikhailova N."/>
            <person name="Ovchinnikova G."/>
            <person name="Pati A."/>
            <person name="Chen A."/>
            <person name="Palaniappan K."/>
            <person name="Djao O.D."/>
            <person name="Land M."/>
            <person name="Hauser L."/>
            <person name="Chang Y.J."/>
            <person name="Jeffries C.D."/>
            <person name="Brettin T."/>
            <person name="Han C."/>
            <person name="Detter J.C."/>
            <person name="Rohde M."/>
            <person name="Goker M."/>
            <person name="Woyke T."/>
            <person name="Bristow J."/>
            <person name="Eisen J.A."/>
            <person name="Markowitz V."/>
            <person name="Hugenholtz P."/>
            <person name="Klenk H.P."/>
            <person name="Kyrpides N.C."/>
        </authorList>
    </citation>
    <scope>NUCLEOTIDE SEQUENCE [LARGE SCALE GENOMIC DNA]</scope>
    <source>
        <strain evidence="3">ATCC 19995 / DSM 43183 / JCM 3096 / KCTC 9072 / NBRC 15933 / NCIMB 10081 / Henssen B9</strain>
    </source>
</reference>
<dbReference type="KEGG" id="tcu:Tcur_4557"/>
<gene>
    <name evidence="2" type="ordered locus">Tcur_4557</name>
</gene>
<dbReference type="AlphaFoldDB" id="D1A597"/>
<dbReference type="HOGENOM" id="CLU_2686584_0_0_11"/>
<sequence length="74" mass="7879">MFPAPGLPERPYVGKPPRFSSPCPGRERRERVVGVVRRSRPGRSPSMAPGVRCGPAESGTPPVPGVPGFRTGSR</sequence>
<protein>
    <submittedName>
        <fullName evidence="2">OmpA/MotB domain protein</fullName>
    </submittedName>
</protein>
<evidence type="ECO:0000313" key="3">
    <source>
        <dbReference type="Proteomes" id="UP000001918"/>
    </source>
</evidence>
<dbReference type="Proteomes" id="UP000001918">
    <property type="component" value="Chromosome"/>
</dbReference>
<proteinExistence type="predicted"/>
<evidence type="ECO:0000313" key="2">
    <source>
        <dbReference type="EMBL" id="ACZ00083.1"/>
    </source>
</evidence>
<keyword evidence="3" id="KW-1185">Reference proteome</keyword>
<feature type="region of interest" description="Disordered" evidence="1">
    <location>
        <begin position="1"/>
        <end position="74"/>
    </location>
</feature>